<name>A0A5J4SQZ4_9ZZZZ</name>
<dbReference type="AlphaFoldDB" id="A0A5J4SQZ4"/>
<protein>
    <recommendedName>
        <fullName evidence="2">BREX system P-loop protein BrxC</fullName>
    </recommendedName>
</protein>
<dbReference type="EMBL" id="SNRY01000071">
    <property type="protein sequence ID" value="KAA6348338.1"/>
    <property type="molecule type" value="Genomic_DNA"/>
</dbReference>
<evidence type="ECO:0000313" key="1">
    <source>
        <dbReference type="EMBL" id="KAA6348338.1"/>
    </source>
</evidence>
<dbReference type="NCBIfam" id="NF033441">
    <property type="entry name" value="BREX_BrxC"/>
    <property type="match status" value="1"/>
</dbReference>
<organism evidence="1">
    <name type="scientific">termite gut metagenome</name>
    <dbReference type="NCBI Taxonomy" id="433724"/>
    <lineage>
        <taxon>unclassified sequences</taxon>
        <taxon>metagenomes</taxon>
        <taxon>organismal metagenomes</taxon>
    </lineage>
</organism>
<dbReference type="InterPro" id="IPR047679">
    <property type="entry name" value="BREX_BrxC"/>
</dbReference>
<gene>
    <name evidence="1" type="ORF">EZS27_004228</name>
</gene>
<comment type="caution">
    <text evidence="1">The sequence shown here is derived from an EMBL/GenBank/DDBJ whole genome shotgun (WGS) entry which is preliminary data.</text>
</comment>
<proteinExistence type="predicted"/>
<sequence>MTIKDILTIDLSEDIKNVIDLENVSEKEIQSEIEGYIITDGLAKDYEDFVSTYTSNRLETGVWISGFYGSGKSYFGKLLGYLLSNRMIAGTPTRERILQRFTGIDDEALVKSTLSKLDAINSRVVFLDIAKQDTSKGLAYTLFRNFLHSLELPENEHGFFMYQLMLNDGQSDIHDFVYSHLNKNWNDIKFRLIEYAKTAKEIFIKKGNAESDYDNFITTIRRDIDQFSAVRLKEEISNYLHIVNDEKIVFLFDEASEAINQQKFSLLDLEGISESLSSLGGSVWTIAIAQEKLDDVINNSNVSRAQLTKVTDRFKTKIHLEATEVDVIIRNRLLKKKENGIQSLTNHYKNNSGKILDHASIHGAGISRTDTSENYATYYPFYKYQFDLLQNFLFGTKGYASTKVAARGMIITTYDILKQEMQHAELFNTVTGWHITKEGQPQPSAGLVSRYDNAERILKEANIDLSGRKLLETINFLSEAEVTPPTLSNIVKSHISDPDDYHKTQEIIIIALEVLTEAKILLETNKTYRITSDIEQRLLDEMSGYTVQSFTKKKQLVTSYKNSNLSKTINRISDNGSAYDFYITTDNDDKLTNPALKYLKIKIKSIYNFTDDRFADVETLKVQHQGDKDIIWLIPDNSNFRELDRLIDEVERIGYLKQKYNNSNSEEGRILAGFLTARDEKQNRIKDLVEDALVNSTTIYLYNTQQLNKDNWQSILQTQQKQLLQNVFSKRLSSQLSDSVAAAVIKEANNTRLHQYFDTNDFHFFDTHGNFIGDKLRVVEEILYKTRNTFVDGASLEKDLEIPPTGFDFGSLISTLAALMRSGKVIAKHNGVEKFSWRDDGVSVIFSTAREFRKAAFKAVSKSLSAVQKQQLVQTLLDIEVERFIGRKIDFNTNDFDLANAVRDVAKYFVDKVATLRNSDKDFDKLFPKIEKCKDSLRNHTGAVSEANYIDKAVEFLNVTELFSKSIKNIENVENFIRNSLPQVKEWKTFAQAVNDELAKATVNNANIKDDTAEFNTFYIDDVVKNYTVLQKTVQKIKDEYHSLFSEAMKDCASKYKEILHQVSDLINEINQLPEELNNTSLYEANTLKQYASQRIQPDISFDFDVKDKQSRFTYSEALSFIELYDSKKTTIDIIRAGLIKEKPDENKEEINQDKKTLKTYKTNFPPRTTTVAKYRKWLQQELQKLAGASDNDNIEIE</sequence>
<accession>A0A5J4SQZ4</accession>
<evidence type="ECO:0008006" key="2">
    <source>
        <dbReference type="Google" id="ProtNLM"/>
    </source>
</evidence>
<reference evidence="1" key="1">
    <citation type="submission" date="2019-03" db="EMBL/GenBank/DDBJ databases">
        <title>Single cell metagenomics reveals metabolic interactions within the superorganism composed of flagellate Streblomastix strix and complex community of Bacteroidetes bacteria on its surface.</title>
        <authorList>
            <person name="Treitli S.C."/>
            <person name="Kolisko M."/>
            <person name="Husnik F."/>
            <person name="Keeling P."/>
            <person name="Hampl V."/>
        </authorList>
    </citation>
    <scope>NUCLEOTIDE SEQUENCE</scope>
    <source>
        <strain evidence="1">STM</strain>
    </source>
</reference>